<dbReference type="AlphaFoldDB" id="A0A2J6R047"/>
<sequence length="364" mass="38436">MLLVLVPTHWYSLAAVIWYLGGFPNAAPDFETPTFQIATLDPNWSSCIRKINALHDPNTALSTADGFYPVTSHKPVPVFSQAPSAAPSISQVLATRTRPPMVDSTTTLFSDPSAVRSTTSAVKNFPSTQISRAPAVITIKTATITANPASEFIIGGQTLSSGKEITYFSTVLSLATDARILDIGGTSIQTLDYPYMVGTQPLSAGGPVVVASGITYSLAPDSSSIVIDGTTEAAESPTQLSNTEIQKIWVPGHVIGSQTLVAGGLPVTSSGTVLSLEPDGESIVIIFSKTEDINAWLGSPTQSETTSNGISTSDQAFHEDHGSSTSQNPTRTTKVPADMRNDVSRVMLNVYTMFLLSVIAVIEI</sequence>
<dbReference type="EMBL" id="KZ613961">
    <property type="protein sequence ID" value="PMD31890.1"/>
    <property type="molecule type" value="Genomic_DNA"/>
</dbReference>
<feature type="compositionally biased region" description="Polar residues" evidence="1">
    <location>
        <begin position="323"/>
        <end position="333"/>
    </location>
</feature>
<evidence type="ECO:0000313" key="3">
    <source>
        <dbReference type="EMBL" id="PMD31890.1"/>
    </source>
</evidence>
<feature type="chain" id="PRO_5014453528" evidence="2">
    <location>
        <begin position="29"/>
        <end position="364"/>
    </location>
</feature>
<reference evidence="3 4" key="1">
    <citation type="submission" date="2016-04" db="EMBL/GenBank/DDBJ databases">
        <title>A degradative enzymes factory behind the ericoid mycorrhizal symbiosis.</title>
        <authorList>
            <consortium name="DOE Joint Genome Institute"/>
            <person name="Martino E."/>
            <person name="Morin E."/>
            <person name="Grelet G."/>
            <person name="Kuo A."/>
            <person name="Kohler A."/>
            <person name="Daghino S."/>
            <person name="Barry K."/>
            <person name="Choi C."/>
            <person name="Cichocki N."/>
            <person name="Clum A."/>
            <person name="Copeland A."/>
            <person name="Hainaut M."/>
            <person name="Haridas S."/>
            <person name="Labutti K."/>
            <person name="Lindquist E."/>
            <person name="Lipzen A."/>
            <person name="Khouja H.-R."/>
            <person name="Murat C."/>
            <person name="Ohm R."/>
            <person name="Olson A."/>
            <person name="Spatafora J."/>
            <person name="Veneault-Fourrey C."/>
            <person name="Henrissat B."/>
            <person name="Grigoriev I."/>
            <person name="Martin F."/>
            <person name="Perotto S."/>
        </authorList>
    </citation>
    <scope>NUCLEOTIDE SEQUENCE [LARGE SCALE GENOMIC DNA]</scope>
    <source>
        <strain evidence="3 4">F</strain>
    </source>
</reference>
<protein>
    <submittedName>
        <fullName evidence="3">Uncharacterized protein</fullName>
    </submittedName>
</protein>
<keyword evidence="4" id="KW-1185">Reference proteome</keyword>
<feature type="region of interest" description="Disordered" evidence="1">
    <location>
        <begin position="298"/>
        <end position="337"/>
    </location>
</feature>
<evidence type="ECO:0000256" key="1">
    <source>
        <dbReference type="SAM" id="MobiDB-lite"/>
    </source>
</evidence>
<name>A0A2J6R047_HYAVF</name>
<keyword evidence="2" id="KW-0732">Signal</keyword>
<feature type="compositionally biased region" description="Polar residues" evidence="1">
    <location>
        <begin position="299"/>
        <end position="315"/>
    </location>
</feature>
<proteinExistence type="predicted"/>
<evidence type="ECO:0000313" key="4">
    <source>
        <dbReference type="Proteomes" id="UP000235786"/>
    </source>
</evidence>
<dbReference type="OrthoDB" id="3565182at2759"/>
<gene>
    <name evidence="3" type="ORF">L207DRAFT_591311</name>
</gene>
<organism evidence="3 4">
    <name type="scientific">Hyaloscypha variabilis (strain UAMH 11265 / GT02V1 / F)</name>
    <name type="common">Meliniomyces variabilis</name>
    <dbReference type="NCBI Taxonomy" id="1149755"/>
    <lineage>
        <taxon>Eukaryota</taxon>
        <taxon>Fungi</taxon>
        <taxon>Dikarya</taxon>
        <taxon>Ascomycota</taxon>
        <taxon>Pezizomycotina</taxon>
        <taxon>Leotiomycetes</taxon>
        <taxon>Helotiales</taxon>
        <taxon>Hyaloscyphaceae</taxon>
        <taxon>Hyaloscypha</taxon>
        <taxon>Hyaloscypha variabilis</taxon>
    </lineage>
</organism>
<evidence type="ECO:0000256" key="2">
    <source>
        <dbReference type="SAM" id="SignalP"/>
    </source>
</evidence>
<dbReference type="Proteomes" id="UP000235786">
    <property type="component" value="Unassembled WGS sequence"/>
</dbReference>
<accession>A0A2J6R047</accession>
<feature type="signal peptide" evidence="2">
    <location>
        <begin position="1"/>
        <end position="28"/>
    </location>
</feature>